<proteinExistence type="predicted"/>
<dbReference type="CDD" id="cd04458">
    <property type="entry name" value="CSP_CDS"/>
    <property type="match status" value="1"/>
</dbReference>
<dbReference type="AlphaFoldDB" id="A0A1H6JLE8"/>
<dbReference type="RefSeq" id="WP_074770193.1">
    <property type="nucleotide sequence ID" value="NZ_FNWO01000016.1"/>
</dbReference>
<evidence type="ECO:0000256" key="2">
    <source>
        <dbReference type="ARBA" id="ARBA00022490"/>
    </source>
</evidence>
<dbReference type="GO" id="GO:0003676">
    <property type="term" value="F:nucleic acid binding"/>
    <property type="evidence" value="ECO:0007669"/>
    <property type="project" value="InterPro"/>
</dbReference>
<evidence type="ECO:0000256" key="1">
    <source>
        <dbReference type="ARBA" id="ARBA00004496"/>
    </source>
</evidence>
<dbReference type="SMART" id="SM00357">
    <property type="entry name" value="CSP"/>
    <property type="match status" value="1"/>
</dbReference>
<dbReference type="GO" id="GO:0005829">
    <property type="term" value="C:cytosol"/>
    <property type="evidence" value="ECO:0007669"/>
    <property type="project" value="UniProtKB-ARBA"/>
</dbReference>
<dbReference type="InterPro" id="IPR011129">
    <property type="entry name" value="CSD"/>
</dbReference>
<dbReference type="PRINTS" id="PR00050">
    <property type="entry name" value="COLDSHOCK"/>
</dbReference>
<sequence>MTTGTVKWFNAQKGFGFIAPDEGGKDAFVHISAVERSGLGDLREGQKIGFDLVSDTKSGKMAAENLKSID</sequence>
<evidence type="ECO:0000313" key="4">
    <source>
        <dbReference type="EMBL" id="SEH60001.1"/>
    </source>
</evidence>
<keyword evidence="2" id="KW-0963">Cytoplasm</keyword>
<dbReference type="PANTHER" id="PTHR11544">
    <property type="entry name" value="COLD SHOCK DOMAIN CONTAINING PROTEINS"/>
    <property type="match status" value="1"/>
</dbReference>
<organism evidence="4 5">
    <name type="scientific">Magnetospirillum fulvum</name>
    <name type="common">Rhodospirillum fulvum</name>
    <dbReference type="NCBI Taxonomy" id="1082"/>
    <lineage>
        <taxon>Bacteria</taxon>
        <taxon>Pseudomonadati</taxon>
        <taxon>Pseudomonadota</taxon>
        <taxon>Alphaproteobacteria</taxon>
        <taxon>Rhodospirillales</taxon>
        <taxon>Rhodospirillaceae</taxon>
        <taxon>Magnetospirillum</taxon>
    </lineage>
</organism>
<dbReference type="SUPFAM" id="SSF50249">
    <property type="entry name" value="Nucleic acid-binding proteins"/>
    <property type="match status" value="1"/>
</dbReference>
<keyword evidence="5" id="KW-1185">Reference proteome</keyword>
<comment type="subcellular location">
    <subcellularLocation>
        <location evidence="1">Cytoplasm</location>
    </subcellularLocation>
</comment>
<gene>
    <name evidence="4" type="ORF">SAMN04244559_03109</name>
</gene>
<dbReference type="Proteomes" id="UP000182983">
    <property type="component" value="Unassembled WGS sequence"/>
</dbReference>
<dbReference type="InterPro" id="IPR050181">
    <property type="entry name" value="Cold_shock_domain"/>
</dbReference>
<dbReference type="PIRSF" id="PIRSF002599">
    <property type="entry name" value="Cold_shock_A"/>
    <property type="match status" value="1"/>
</dbReference>
<dbReference type="InterPro" id="IPR002059">
    <property type="entry name" value="CSP_DNA-bd"/>
</dbReference>
<accession>A0A1H6JLE8</accession>
<name>A0A1H6JLE8_MAGFU</name>
<dbReference type="EMBL" id="FNWO01000016">
    <property type="protein sequence ID" value="SEH60001.1"/>
    <property type="molecule type" value="Genomic_DNA"/>
</dbReference>
<feature type="domain" description="CSD" evidence="3">
    <location>
        <begin position="1"/>
        <end position="68"/>
    </location>
</feature>
<evidence type="ECO:0000313" key="5">
    <source>
        <dbReference type="Proteomes" id="UP000182983"/>
    </source>
</evidence>
<evidence type="ECO:0000259" key="3">
    <source>
        <dbReference type="PROSITE" id="PS51857"/>
    </source>
</evidence>
<dbReference type="Pfam" id="PF00313">
    <property type="entry name" value="CSD"/>
    <property type="match status" value="1"/>
</dbReference>
<dbReference type="InterPro" id="IPR012340">
    <property type="entry name" value="NA-bd_OB-fold"/>
</dbReference>
<dbReference type="Gene3D" id="2.40.50.140">
    <property type="entry name" value="Nucleic acid-binding proteins"/>
    <property type="match status" value="1"/>
</dbReference>
<dbReference type="PROSITE" id="PS51857">
    <property type="entry name" value="CSD_2"/>
    <property type="match status" value="1"/>
</dbReference>
<dbReference type="OrthoDB" id="9801074at2"/>
<reference evidence="5" key="1">
    <citation type="submission" date="2016-10" db="EMBL/GenBank/DDBJ databases">
        <authorList>
            <person name="Varghese N."/>
            <person name="Submissions S."/>
        </authorList>
    </citation>
    <scope>NUCLEOTIDE SEQUENCE [LARGE SCALE GENOMIC DNA]</scope>
    <source>
        <strain evidence="5">DSM 13234</strain>
    </source>
</reference>
<protein>
    <submittedName>
        <fullName evidence="4">Cold shock protein (Beta-ribbon, CspA family)</fullName>
    </submittedName>
</protein>
<dbReference type="InterPro" id="IPR012156">
    <property type="entry name" value="Cold_shock_CspA"/>
</dbReference>